<feature type="transmembrane region" description="Helical" evidence="3">
    <location>
        <begin position="804"/>
        <end position="821"/>
    </location>
</feature>
<keyword evidence="3" id="KW-0812">Transmembrane</keyword>
<proteinExistence type="predicted"/>
<feature type="transmembrane region" description="Helical" evidence="3">
    <location>
        <begin position="827"/>
        <end position="848"/>
    </location>
</feature>
<keyword evidence="3" id="KW-1133">Transmembrane helix</keyword>
<keyword evidence="5" id="KW-1185">Reference proteome</keyword>
<organism evidence="4 5">
    <name type="scientific">Microbacterium pumilum</name>
    <dbReference type="NCBI Taxonomy" id="344165"/>
    <lineage>
        <taxon>Bacteria</taxon>
        <taxon>Bacillati</taxon>
        <taxon>Actinomycetota</taxon>
        <taxon>Actinomycetes</taxon>
        <taxon>Micrococcales</taxon>
        <taxon>Microbacteriaceae</taxon>
        <taxon>Microbacterium</taxon>
    </lineage>
</organism>
<dbReference type="Proteomes" id="UP001500326">
    <property type="component" value="Unassembled WGS sequence"/>
</dbReference>
<gene>
    <name evidence="4" type="ORF">GCM10009777_16630</name>
</gene>
<evidence type="ECO:0000313" key="4">
    <source>
        <dbReference type="EMBL" id="GAA1983442.1"/>
    </source>
</evidence>
<accession>A0ABN2SB05</accession>
<evidence type="ECO:0000256" key="3">
    <source>
        <dbReference type="SAM" id="Phobius"/>
    </source>
</evidence>
<comment type="caution">
    <text evidence="4">The sequence shown here is derived from an EMBL/GenBank/DDBJ whole genome shotgun (WGS) entry which is preliminary data.</text>
</comment>
<evidence type="ECO:0008006" key="6">
    <source>
        <dbReference type="Google" id="ProtNLM"/>
    </source>
</evidence>
<name>A0ABN2SB05_9MICO</name>
<keyword evidence="1" id="KW-0378">Hydrolase</keyword>
<keyword evidence="3" id="KW-0472">Membrane</keyword>
<dbReference type="SUPFAM" id="SSF51445">
    <property type="entry name" value="(Trans)glycosidases"/>
    <property type="match status" value="1"/>
</dbReference>
<dbReference type="InterPro" id="IPR017853">
    <property type="entry name" value="GH"/>
</dbReference>
<dbReference type="SUPFAM" id="SSF55545">
    <property type="entry name" value="beta-N-acetylhexosaminidase-like domain"/>
    <property type="match status" value="1"/>
</dbReference>
<reference evidence="4 5" key="1">
    <citation type="journal article" date="2019" name="Int. J. Syst. Evol. Microbiol.">
        <title>The Global Catalogue of Microorganisms (GCM) 10K type strain sequencing project: providing services to taxonomists for standard genome sequencing and annotation.</title>
        <authorList>
            <consortium name="The Broad Institute Genomics Platform"/>
            <consortium name="The Broad Institute Genome Sequencing Center for Infectious Disease"/>
            <person name="Wu L."/>
            <person name="Ma J."/>
        </authorList>
    </citation>
    <scope>NUCLEOTIDE SEQUENCE [LARGE SCALE GENOMIC DNA]</scope>
    <source>
        <strain evidence="4 5">JCM 14902</strain>
    </source>
</reference>
<dbReference type="InterPro" id="IPR029018">
    <property type="entry name" value="Hex-like_dom2"/>
</dbReference>
<protein>
    <recommendedName>
        <fullName evidence="6">Glycosyl hydrolase family 67 C-terminal domain-containing protein</fullName>
    </recommendedName>
</protein>
<dbReference type="EMBL" id="BAAAOH010000001">
    <property type="protein sequence ID" value="GAA1983442.1"/>
    <property type="molecule type" value="Genomic_DNA"/>
</dbReference>
<evidence type="ECO:0000313" key="5">
    <source>
        <dbReference type="Proteomes" id="UP001500326"/>
    </source>
</evidence>
<feature type="transmembrane region" description="Helical" evidence="3">
    <location>
        <begin position="984"/>
        <end position="1003"/>
    </location>
</feature>
<evidence type="ECO:0000256" key="2">
    <source>
        <dbReference type="SAM" id="MobiDB-lite"/>
    </source>
</evidence>
<evidence type="ECO:0000256" key="1">
    <source>
        <dbReference type="ARBA" id="ARBA00022801"/>
    </source>
</evidence>
<dbReference type="RefSeq" id="WP_344060347.1">
    <property type="nucleotide sequence ID" value="NZ_BAAAOH010000001.1"/>
</dbReference>
<feature type="region of interest" description="Disordered" evidence="2">
    <location>
        <begin position="92"/>
        <end position="115"/>
    </location>
</feature>
<sequence>MTTAARRGILAIVTAVVLLALGAGVGVVVGDALGIRTEPATQMDPAPPTVPAIGAAVPAPVFTAVDVPAGPRFDAAIDSLLDATATAFEREGETSLTVSISGSPSPPTSGREDESYRLTGTAGALQIEAPDVAGAVRGIYDLAAQVRTGRSVAEHLGEEVTSRLPFRMVDMGAVGVEPDPAAWEPGTDYSHASKAFAQVLLPDAPYIDEQALSDAYVDFDEFVKHSLANGYNALAFPGFVEFVAFDEVADGVVYTAGDEHRAQAIALRDAFGPFWDHADELGMDVFLRTDMLTLTTPLEAYLTDRFGSLDTEDPALWDVYAAGLDELYAAEPALDGILIRIGEAGRVYDVDGWDYYSQLAVTTPAAVRAMLGTLSAQAEATDHEVIFRTWSVGVGAVGDMHTSPASYEAVLGGIDSPALIVSTKYTLGDFYSWLPLNDTLEQGAQRRIVEFQSRREFENFGAFPNDLGREYQFALQKLLAANDNIEGIWTWTQDGGPWRAGPMTLYLKAGFWQLYELDTVVAAALARDPETDVADVTAGWARQWFTDDPATAAAIVEAMDLSRDAIEQGMYIQPFAEQRVFAIGLEPPPMMWIFEWDILTGDSAVLDVLYAISRDATYGHIEEAIAGGERAVATVDEMREKVSSTDAATWRDASLREALLGTLDYEADVLRMLAAYREMILYQGQWHDTLAPASYDAWSSARDEFEVLAAAHIERYEGDIDYPAYNLTAAALGVQRADRDLAMAWIARALLLLAAAWLLIGMLASRTRLVRRPGAAAARASWLASTRPWRASESTLGMLPLDRWLMLGVPAALLVATRAVQTSLVSWAHLVIVLGAWLIFVVAVRLLVRRRSPWPVIAAVAGVIVLRCIVALFALSFTGPGGYWFSFWTEPAARTVYISIAFALFVWLFVAAGWALAGQVGRRRATGMVLAAVGLALAIPAAIISAIGLETALSLWNDQMGLLPWGLARILGITVYLDIPADTALWAAVFGVVLAAVGFILAVRWRRPAAA</sequence>
<feature type="transmembrane region" description="Helical" evidence="3">
    <location>
        <begin position="929"/>
        <end position="949"/>
    </location>
</feature>
<feature type="transmembrane region" description="Helical" evidence="3">
    <location>
        <begin position="855"/>
        <end position="876"/>
    </location>
</feature>
<feature type="transmembrane region" description="Helical" evidence="3">
    <location>
        <begin position="745"/>
        <end position="764"/>
    </location>
</feature>
<feature type="transmembrane region" description="Helical" evidence="3">
    <location>
        <begin position="896"/>
        <end position="917"/>
    </location>
</feature>